<comment type="caution">
    <text evidence="3">The sequence shown here is derived from an EMBL/GenBank/DDBJ whole genome shotgun (WGS) entry which is preliminary data.</text>
</comment>
<keyword evidence="2" id="KW-0472">Membrane</keyword>
<dbReference type="AlphaFoldDB" id="U2YK76"/>
<keyword evidence="2" id="KW-0812">Transmembrane</keyword>
<keyword evidence="4" id="KW-1185">Reference proteome</keyword>
<organism evidence="3 4">
    <name type="scientific">Caenibius tardaugens NBRC 16725</name>
    <dbReference type="NCBI Taxonomy" id="1219035"/>
    <lineage>
        <taxon>Bacteria</taxon>
        <taxon>Pseudomonadati</taxon>
        <taxon>Pseudomonadota</taxon>
        <taxon>Alphaproteobacteria</taxon>
        <taxon>Sphingomonadales</taxon>
        <taxon>Erythrobacteraceae</taxon>
        <taxon>Caenibius</taxon>
    </lineage>
</organism>
<evidence type="ECO:0000256" key="2">
    <source>
        <dbReference type="SAM" id="Phobius"/>
    </source>
</evidence>
<dbReference type="Proteomes" id="UP000016568">
    <property type="component" value="Unassembled WGS sequence"/>
</dbReference>
<evidence type="ECO:0008006" key="5">
    <source>
        <dbReference type="Google" id="ProtNLM"/>
    </source>
</evidence>
<proteinExistence type="predicted"/>
<dbReference type="RefSeq" id="WP_021689589.1">
    <property type="nucleotide sequence ID" value="NZ_BASZ01000004.1"/>
</dbReference>
<dbReference type="eggNOG" id="COG3671">
    <property type="taxonomic scope" value="Bacteria"/>
</dbReference>
<evidence type="ECO:0000313" key="4">
    <source>
        <dbReference type="Proteomes" id="UP000016568"/>
    </source>
</evidence>
<feature type="compositionally biased region" description="Polar residues" evidence="1">
    <location>
        <begin position="16"/>
        <end position="28"/>
    </location>
</feature>
<accession>U2YK76</accession>
<dbReference type="EMBL" id="BASZ01000004">
    <property type="protein sequence ID" value="GAD48682.1"/>
    <property type="molecule type" value="Genomic_DNA"/>
</dbReference>
<feature type="transmembrane region" description="Helical" evidence="2">
    <location>
        <begin position="88"/>
        <end position="120"/>
    </location>
</feature>
<name>U2YK76_9SPHN</name>
<evidence type="ECO:0000313" key="3">
    <source>
        <dbReference type="EMBL" id="GAD48682.1"/>
    </source>
</evidence>
<feature type="transmembrane region" description="Helical" evidence="2">
    <location>
        <begin position="46"/>
        <end position="68"/>
    </location>
</feature>
<keyword evidence="2" id="KW-1133">Transmembrane helix</keyword>
<evidence type="ECO:0000256" key="1">
    <source>
        <dbReference type="SAM" id="MobiDB-lite"/>
    </source>
</evidence>
<protein>
    <recommendedName>
        <fullName evidence="5">DUF4870 domain-containing protein</fullName>
    </recommendedName>
</protein>
<reference evidence="3 4" key="1">
    <citation type="submission" date="2013-09" db="EMBL/GenBank/DDBJ databases">
        <title>Whole genome shotgun sequence of Novosphingobium tardaugens NBRC 16725.</title>
        <authorList>
            <person name="Isaki S."/>
            <person name="Hosoyama A."/>
            <person name="Tsuchikane K."/>
            <person name="Katsumata H."/>
            <person name="Ando Y."/>
            <person name="Yamazaki S."/>
            <person name="Fujita N."/>
        </authorList>
    </citation>
    <scope>NUCLEOTIDE SEQUENCE [LARGE SCALE GENOMIC DNA]</scope>
    <source>
        <strain evidence="3 4">NBRC 16725</strain>
    </source>
</reference>
<sequence>MAEFDEQGRPKPPTDTPVQNTSTQNTSAQPPVTTAFAFNHPTIISLLYLSSCVLFVTGLIGLVLAYVWKGEPHEEWETSHYAYLIRTFWIGLIGSFVGVLLMIVLIGFLVLLAVAVIVVVRCVLSLVNAQKQQPMPNPDTWLI</sequence>
<feature type="region of interest" description="Disordered" evidence="1">
    <location>
        <begin position="1"/>
        <end position="28"/>
    </location>
</feature>
<gene>
    <name evidence="3" type="ORF">NT2_04_00930</name>
</gene>